<keyword evidence="4" id="KW-1185">Reference proteome</keyword>
<proteinExistence type="predicted"/>
<dbReference type="InterPro" id="IPR000420">
    <property type="entry name" value="Yeast_PIR_rpt"/>
</dbReference>
<dbReference type="PROSITE" id="PS50256">
    <property type="entry name" value="PIR_REPEAT_2"/>
    <property type="match status" value="1"/>
</dbReference>
<evidence type="ECO:0000313" key="3">
    <source>
        <dbReference type="EMBL" id="KAF2035696.1"/>
    </source>
</evidence>
<keyword evidence="1" id="KW-0732">Signal</keyword>
<reference evidence="3" key="1">
    <citation type="journal article" date="2020" name="Stud. Mycol.">
        <title>101 Dothideomycetes genomes: a test case for predicting lifestyles and emergence of pathogens.</title>
        <authorList>
            <person name="Haridas S."/>
            <person name="Albert R."/>
            <person name="Binder M."/>
            <person name="Bloem J."/>
            <person name="Labutti K."/>
            <person name="Salamov A."/>
            <person name="Andreopoulos B."/>
            <person name="Baker S."/>
            <person name="Barry K."/>
            <person name="Bills G."/>
            <person name="Bluhm B."/>
            <person name="Cannon C."/>
            <person name="Castanera R."/>
            <person name="Culley D."/>
            <person name="Daum C."/>
            <person name="Ezra D."/>
            <person name="Gonzalez J."/>
            <person name="Henrissat B."/>
            <person name="Kuo A."/>
            <person name="Liang C."/>
            <person name="Lipzen A."/>
            <person name="Lutzoni F."/>
            <person name="Magnuson J."/>
            <person name="Mondo S."/>
            <person name="Nolan M."/>
            <person name="Ohm R."/>
            <person name="Pangilinan J."/>
            <person name="Park H.-J."/>
            <person name="Ramirez L."/>
            <person name="Alfaro M."/>
            <person name="Sun H."/>
            <person name="Tritt A."/>
            <person name="Yoshinaga Y."/>
            <person name="Zwiers L.-H."/>
            <person name="Turgeon B."/>
            <person name="Goodwin S."/>
            <person name="Spatafora J."/>
            <person name="Crous P."/>
            <person name="Grigoriev I."/>
        </authorList>
    </citation>
    <scope>NUCLEOTIDE SEQUENCE</scope>
    <source>
        <strain evidence="3">CBS 110217</strain>
    </source>
</reference>
<evidence type="ECO:0000313" key="4">
    <source>
        <dbReference type="Proteomes" id="UP000799777"/>
    </source>
</evidence>
<organism evidence="3 4">
    <name type="scientific">Setomelanomma holmii</name>
    <dbReference type="NCBI Taxonomy" id="210430"/>
    <lineage>
        <taxon>Eukaryota</taxon>
        <taxon>Fungi</taxon>
        <taxon>Dikarya</taxon>
        <taxon>Ascomycota</taxon>
        <taxon>Pezizomycotina</taxon>
        <taxon>Dothideomycetes</taxon>
        <taxon>Pleosporomycetidae</taxon>
        <taxon>Pleosporales</taxon>
        <taxon>Pleosporineae</taxon>
        <taxon>Phaeosphaeriaceae</taxon>
        <taxon>Setomelanomma</taxon>
    </lineage>
</organism>
<feature type="region of interest" description="Disordered" evidence="2">
    <location>
        <begin position="104"/>
        <end position="128"/>
    </location>
</feature>
<dbReference type="Pfam" id="PF00399">
    <property type="entry name" value="PIR"/>
    <property type="match status" value="1"/>
</dbReference>
<evidence type="ECO:0000256" key="2">
    <source>
        <dbReference type="SAM" id="MobiDB-lite"/>
    </source>
</evidence>
<dbReference type="AlphaFoldDB" id="A0A9P4HI78"/>
<dbReference type="GO" id="GO:0005199">
    <property type="term" value="F:structural constituent of cell wall"/>
    <property type="evidence" value="ECO:0007669"/>
    <property type="project" value="InterPro"/>
</dbReference>
<evidence type="ECO:0000256" key="1">
    <source>
        <dbReference type="ARBA" id="ARBA00022729"/>
    </source>
</evidence>
<protein>
    <submittedName>
        <fullName evidence="3">Uncharacterized protein</fullName>
    </submittedName>
</protein>
<accession>A0A9P4HI78</accession>
<dbReference type="OrthoDB" id="3795384at2759"/>
<dbReference type="EMBL" id="ML978156">
    <property type="protein sequence ID" value="KAF2035696.1"/>
    <property type="molecule type" value="Genomic_DNA"/>
</dbReference>
<dbReference type="Proteomes" id="UP000799777">
    <property type="component" value="Unassembled WGS sequence"/>
</dbReference>
<name>A0A9P4HI78_9PLEO</name>
<comment type="caution">
    <text evidence="3">The sequence shown here is derived from an EMBL/GenBank/DDBJ whole genome shotgun (WGS) entry which is preliminary data.</text>
</comment>
<sequence>MRYSFALLAGVAAAVPQYSVNPISQISDGQIQAPPATSVVVVPSPAPVKVSSVYVAPSVSVPAVSLPSVISSVPVVIVPSATPVAPTSIVTPIVSVPGNTTVPLSTGASASRSPSGPKASSTATGTGVPQSTGAAGANLVSLGGLVLAVGAAVFA</sequence>
<gene>
    <name evidence="3" type="ORF">EK21DRAFT_84121</name>
</gene>